<accession>A0A8J4EGK9</accession>
<protein>
    <submittedName>
        <fullName evidence="2">Uncharacterized protein</fullName>
    </submittedName>
</protein>
<reference evidence="2" key="1">
    <citation type="submission" date="2021-01" db="EMBL/GenBank/DDBJ databases">
        <title>Whole genome shotgun sequence of Virgisporangium ochraceum NBRC 16418.</title>
        <authorList>
            <person name="Komaki H."/>
            <person name="Tamura T."/>
        </authorList>
    </citation>
    <scope>NUCLEOTIDE SEQUENCE</scope>
    <source>
        <strain evidence="2">NBRC 16418</strain>
    </source>
</reference>
<dbReference type="AlphaFoldDB" id="A0A8J4EGK9"/>
<proteinExistence type="predicted"/>
<keyword evidence="3" id="KW-1185">Reference proteome</keyword>
<evidence type="ECO:0000313" key="2">
    <source>
        <dbReference type="EMBL" id="GIJ74890.1"/>
    </source>
</evidence>
<comment type="caution">
    <text evidence="2">The sequence shown here is derived from an EMBL/GenBank/DDBJ whole genome shotgun (WGS) entry which is preliminary data.</text>
</comment>
<sequence>MRIVCGGSTDRSAVTDDGAMGRRPALPCTTPDPAFVTEFSVDPLMTTVPPGLPPGATLHAPTTQQTTCWGADGGVSSTIEGVPPGSEAAVTAHYRALAVAGGWTLSDPPTAGSLLSATRPWRTRTAYFTVWLHRNGFRAEITPVPT</sequence>
<gene>
    <name evidence="2" type="ORF">Voc01_098070</name>
</gene>
<dbReference type="Proteomes" id="UP000635606">
    <property type="component" value="Unassembled WGS sequence"/>
</dbReference>
<feature type="region of interest" description="Disordered" evidence="1">
    <location>
        <begin position="5"/>
        <end position="28"/>
    </location>
</feature>
<evidence type="ECO:0000256" key="1">
    <source>
        <dbReference type="SAM" id="MobiDB-lite"/>
    </source>
</evidence>
<organism evidence="2 3">
    <name type="scientific">Virgisporangium ochraceum</name>
    <dbReference type="NCBI Taxonomy" id="65505"/>
    <lineage>
        <taxon>Bacteria</taxon>
        <taxon>Bacillati</taxon>
        <taxon>Actinomycetota</taxon>
        <taxon>Actinomycetes</taxon>
        <taxon>Micromonosporales</taxon>
        <taxon>Micromonosporaceae</taxon>
        <taxon>Virgisporangium</taxon>
    </lineage>
</organism>
<evidence type="ECO:0000313" key="3">
    <source>
        <dbReference type="Proteomes" id="UP000635606"/>
    </source>
</evidence>
<dbReference type="EMBL" id="BOPH01000145">
    <property type="protein sequence ID" value="GIJ74890.1"/>
    <property type="molecule type" value="Genomic_DNA"/>
</dbReference>
<name>A0A8J4EGK9_9ACTN</name>